<dbReference type="OrthoDB" id="74764at2759"/>
<feature type="chain" id="PRO_5025374553" description="DUF1996 domain-containing protein" evidence="1">
    <location>
        <begin position="19"/>
        <end position="342"/>
    </location>
</feature>
<evidence type="ECO:0000259" key="2">
    <source>
        <dbReference type="Pfam" id="PF09362"/>
    </source>
</evidence>
<feature type="signal peptide" evidence="1">
    <location>
        <begin position="1"/>
        <end position="18"/>
    </location>
</feature>
<evidence type="ECO:0000313" key="3">
    <source>
        <dbReference type="EMBL" id="KAF2674581.1"/>
    </source>
</evidence>
<dbReference type="Pfam" id="PF09362">
    <property type="entry name" value="DUF1996"/>
    <property type="match status" value="1"/>
</dbReference>
<evidence type="ECO:0000256" key="1">
    <source>
        <dbReference type="SAM" id="SignalP"/>
    </source>
</evidence>
<proteinExistence type="predicted"/>
<gene>
    <name evidence="3" type="ORF">BT63DRAFT_408756</name>
</gene>
<dbReference type="Proteomes" id="UP000799302">
    <property type="component" value="Unassembled WGS sequence"/>
</dbReference>
<sequence>MQWNVVTALALLAHYVSAGPAFMRFACNQLLVERSDPLGSPGISPSPHLHQIVGGNAFDISMDPKWDLSAKSTCTSCTFTEDTSNYWTAVMYFRSRNGTMKRVPQMANAGLNGQNGGMTIYYIAPYDGKTNVTAFRPGFRMIVGKPGARSDVAKDRGVLGLSFRCFDNDGYGGAPGTGKDTRHFPKKTCSQGIRANIYFPTCWDGKNLDSPDHQSHVAYPADGNGNRGGACPASHPVRIPQLFMETMWDTRQFNNKAEWPADGSQPFVFTTGDPTGYGQHADYVFGWKGDALQRAMNAGCGVSCPTLKTQSMAQANACQQKKRLTESYEGWVPALPGNNPIR</sequence>
<feature type="domain" description="DUF1996" evidence="2">
    <location>
        <begin position="36"/>
        <end position="287"/>
    </location>
</feature>
<keyword evidence="4" id="KW-1185">Reference proteome</keyword>
<dbReference type="PANTHER" id="PTHR43662">
    <property type="match status" value="1"/>
</dbReference>
<protein>
    <recommendedName>
        <fullName evidence="2">DUF1996 domain-containing protein</fullName>
    </recommendedName>
</protein>
<accession>A0A6A6UT35</accession>
<dbReference type="PANTHER" id="PTHR43662:SF3">
    <property type="entry name" value="DOMAIN PROTEIN, PUTATIVE (AFU_ORTHOLOGUE AFUA_6G11970)-RELATED"/>
    <property type="match status" value="1"/>
</dbReference>
<organism evidence="3 4">
    <name type="scientific">Microthyrium microscopicum</name>
    <dbReference type="NCBI Taxonomy" id="703497"/>
    <lineage>
        <taxon>Eukaryota</taxon>
        <taxon>Fungi</taxon>
        <taxon>Dikarya</taxon>
        <taxon>Ascomycota</taxon>
        <taxon>Pezizomycotina</taxon>
        <taxon>Dothideomycetes</taxon>
        <taxon>Dothideomycetes incertae sedis</taxon>
        <taxon>Microthyriales</taxon>
        <taxon>Microthyriaceae</taxon>
        <taxon>Microthyrium</taxon>
    </lineage>
</organism>
<dbReference type="InterPro" id="IPR018535">
    <property type="entry name" value="DUF1996"/>
</dbReference>
<reference evidence="3" key="1">
    <citation type="journal article" date="2020" name="Stud. Mycol.">
        <title>101 Dothideomycetes genomes: a test case for predicting lifestyles and emergence of pathogens.</title>
        <authorList>
            <person name="Haridas S."/>
            <person name="Albert R."/>
            <person name="Binder M."/>
            <person name="Bloem J."/>
            <person name="Labutti K."/>
            <person name="Salamov A."/>
            <person name="Andreopoulos B."/>
            <person name="Baker S."/>
            <person name="Barry K."/>
            <person name="Bills G."/>
            <person name="Bluhm B."/>
            <person name="Cannon C."/>
            <person name="Castanera R."/>
            <person name="Culley D."/>
            <person name="Daum C."/>
            <person name="Ezra D."/>
            <person name="Gonzalez J."/>
            <person name="Henrissat B."/>
            <person name="Kuo A."/>
            <person name="Liang C."/>
            <person name="Lipzen A."/>
            <person name="Lutzoni F."/>
            <person name="Magnuson J."/>
            <person name="Mondo S."/>
            <person name="Nolan M."/>
            <person name="Ohm R."/>
            <person name="Pangilinan J."/>
            <person name="Park H.-J."/>
            <person name="Ramirez L."/>
            <person name="Alfaro M."/>
            <person name="Sun H."/>
            <person name="Tritt A."/>
            <person name="Yoshinaga Y."/>
            <person name="Zwiers L.-H."/>
            <person name="Turgeon B."/>
            <person name="Goodwin S."/>
            <person name="Spatafora J."/>
            <person name="Crous P."/>
            <person name="Grigoriev I."/>
        </authorList>
    </citation>
    <scope>NUCLEOTIDE SEQUENCE</scope>
    <source>
        <strain evidence="3">CBS 115976</strain>
    </source>
</reference>
<evidence type="ECO:0000313" key="4">
    <source>
        <dbReference type="Proteomes" id="UP000799302"/>
    </source>
</evidence>
<keyword evidence="1" id="KW-0732">Signal</keyword>
<name>A0A6A6UT35_9PEZI</name>
<dbReference type="EMBL" id="MU004230">
    <property type="protein sequence ID" value="KAF2674581.1"/>
    <property type="molecule type" value="Genomic_DNA"/>
</dbReference>
<dbReference type="AlphaFoldDB" id="A0A6A6UT35"/>